<evidence type="ECO:0000313" key="9">
    <source>
        <dbReference type="Proteomes" id="UP000824229"/>
    </source>
</evidence>
<proteinExistence type="predicted"/>
<comment type="subcellular location">
    <subcellularLocation>
        <location evidence="1">Cell membrane</location>
        <topology evidence="1">Multi-pass membrane protein</topology>
    </subcellularLocation>
</comment>
<dbReference type="AlphaFoldDB" id="A0A9E2K961"/>
<dbReference type="Gene3D" id="3.40.1710.10">
    <property type="entry name" value="abc type-2 transporter like domain"/>
    <property type="match status" value="1"/>
</dbReference>
<keyword evidence="5 6" id="KW-0472">Membrane</keyword>
<evidence type="ECO:0000256" key="1">
    <source>
        <dbReference type="ARBA" id="ARBA00004651"/>
    </source>
</evidence>
<feature type="transmembrane region" description="Helical" evidence="6">
    <location>
        <begin position="21"/>
        <end position="41"/>
    </location>
</feature>
<evidence type="ECO:0000313" key="8">
    <source>
        <dbReference type="EMBL" id="MBU3803619.1"/>
    </source>
</evidence>
<sequence length="394" mass="43873">MMTYLKSLGKEISDSTKKLGILILLFVGFPFLSMWFAGAYYCEYVDDVAIAVLDEDNSSLSRQIIQYFDDNERFTVAYQVSDRKALQELIDERKVYMGLYIPDHLNDDIKAGIQSQVLILTDGTNVIIGNNIYAGAASIVQSVSAGASIQVLEGKGEMLEDMANNTALTFGFEERMLYDSKMTYMNYLIYGVMTVFLQQLMLSSMATMLSRNPEEVAKEHTLAQIAAKITLSGGILITSASFSVFLIHKKFNLIYNGSIFVALLMSILFAIAISVPGILLFSVTKKKTRFTQVAYMLSLPTFLTCGYVWPVDQMPPLLANIVRVIWPLMNYSRAFDEVMIKGLPLDVVKGNILGLLLYIMVGMPLAIYVFKKSFNSDLATSVARDIPATGEINM</sequence>
<dbReference type="InterPro" id="IPR051449">
    <property type="entry name" value="ABC-2_transporter_component"/>
</dbReference>
<keyword evidence="3 6" id="KW-0812">Transmembrane</keyword>
<dbReference type="PANTHER" id="PTHR30294">
    <property type="entry name" value="MEMBRANE COMPONENT OF ABC TRANSPORTER YHHJ-RELATED"/>
    <property type="match status" value="1"/>
</dbReference>
<dbReference type="PANTHER" id="PTHR30294:SF29">
    <property type="entry name" value="MULTIDRUG ABC TRANSPORTER PERMEASE YBHS-RELATED"/>
    <property type="match status" value="1"/>
</dbReference>
<dbReference type="GO" id="GO:0140359">
    <property type="term" value="F:ABC-type transporter activity"/>
    <property type="evidence" value="ECO:0007669"/>
    <property type="project" value="InterPro"/>
</dbReference>
<evidence type="ECO:0000256" key="2">
    <source>
        <dbReference type="ARBA" id="ARBA00022475"/>
    </source>
</evidence>
<evidence type="ECO:0000259" key="7">
    <source>
        <dbReference type="Pfam" id="PF12698"/>
    </source>
</evidence>
<dbReference type="Proteomes" id="UP000824229">
    <property type="component" value="Unassembled WGS sequence"/>
</dbReference>
<comment type="caution">
    <text evidence="8">The sequence shown here is derived from an EMBL/GenBank/DDBJ whole genome shotgun (WGS) entry which is preliminary data.</text>
</comment>
<feature type="transmembrane region" description="Helical" evidence="6">
    <location>
        <begin position="187"/>
        <end position="209"/>
    </location>
</feature>
<gene>
    <name evidence="8" type="ORF">H9872_02515</name>
</gene>
<evidence type="ECO:0000256" key="6">
    <source>
        <dbReference type="SAM" id="Phobius"/>
    </source>
</evidence>
<keyword evidence="4 6" id="KW-1133">Transmembrane helix</keyword>
<organism evidence="8 9">
    <name type="scientific">Candidatus Cellulosilyticum pullistercoris</name>
    <dbReference type="NCBI Taxonomy" id="2838521"/>
    <lineage>
        <taxon>Bacteria</taxon>
        <taxon>Bacillati</taxon>
        <taxon>Bacillota</taxon>
        <taxon>Clostridia</taxon>
        <taxon>Lachnospirales</taxon>
        <taxon>Cellulosilyticaceae</taxon>
        <taxon>Cellulosilyticum</taxon>
    </lineage>
</organism>
<feature type="transmembrane region" description="Helical" evidence="6">
    <location>
        <begin position="229"/>
        <end position="247"/>
    </location>
</feature>
<reference evidence="8" key="2">
    <citation type="submission" date="2021-04" db="EMBL/GenBank/DDBJ databases">
        <authorList>
            <person name="Gilroy R."/>
        </authorList>
    </citation>
    <scope>NUCLEOTIDE SEQUENCE</scope>
    <source>
        <strain evidence="8">B5-657</strain>
    </source>
</reference>
<protein>
    <submittedName>
        <fullName evidence="8">ABC transporter permease</fullName>
    </submittedName>
</protein>
<accession>A0A9E2K961</accession>
<dbReference type="Pfam" id="PF12698">
    <property type="entry name" value="ABC2_membrane_3"/>
    <property type="match status" value="1"/>
</dbReference>
<evidence type="ECO:0000256" key="3">
    <source>
        <dbReference type="ARBA" id="ARBA00022692"/>
    </source>
</evidence>
<reference evidence="8" key="1">
    <citation type="journal article" date="2021" name="PeerJ">
        <title>Extensive microbial diversity within the chicken gut microbiome revealed by metagenomics and culture.</title>
        <authorList>
            <person name="Gilroy R."/>
            <person name="Ravi A."/>
            <person name="Getino M."/>
            <person name="Pursley I."/>
            <person name="Horton D.L."/>
            <person name="Alikhan N.F."/>
            <person name="Baker D."/>
            <person name="Gharbi K."/>
            <person name="Hall N."/>
            <person name="Watson M."/>
            <person name="Adriaenssens E.M."/>
            <person name="Foster-Nyarko E."/>
            <person name="Jarju S."/>
            <person name="Secka A."/>
            <person name="Antonio M."/>
            <person name="Oren A."/>
            <person name="Chaudhuri R.R."/>
            <person name="La Ragione R."/>
            <person name="Hildebrand F."/>
            <person name="Pallen M.J."/>
        </authorList>
    </citation>
    <scope>NUCLEOTIDE SEQUENCE</scope>
    <source>
        <strain evidence="8">B5-657</strain>
    </source>
</reference>
<dbReference type="EMBL" id="JAHLFQ010000047">
    <property type="protein sequence ID" value="MBU3803619.1"/>
    <property type="molecule type" value="Genomic_DNA"/>
</dbReference>
<evidence type="ECO:0000256" key="4">
    <source>
        <dbReference type="ARBA" id="ARBA00022989"/>
    </source>
</evidence>
<dbReference type="InterPro" id="IPR013525">
    <property type="entry name" value="ABC2_TM"/>
</dbReference>
<name>A0A9E2K961_9FIRM</name>
<feature type="transmembrane region" description="Helical" evidence="6">
    <location>
        <begin position="259"/>
        <end position="281"/>
    </location>
</feature>
<feature type="transmembrane region" description="Helical" evidence="6">
    <location>
        <begin position="352"/>
        <end position="370"/>
    </location>
</feature>
<keyword evidence="2" id="KW-1003">Cell membrane</keyword>
<dbReference type="GO" id="GO:0005886">
    <property type="term" value="C:plasma membrane"/>
    <property type="evidence" value="ECO:0007669"/>
    <property type="project" value="UniProtKB-SubCell"/>
</dbReference>
<evidence type="ECO:0000256" key="5">
    <source>
        <dbReference type="ARBA" id="ARBA00023136"/>
    </source>
</evidence>
<feature type="domain" description="ABC-2 type transporter transmembrane" evidence="7">
    <location>
        <begin position="23"/>
        <end position="368"/>
    </location>
</feature>